<accession>A0A5J4YMA9</accession>
<dbReference type="AlphaFoldDB" id="A0A5J4YMA9"/>
<proteinExistence type="predicted"/>
<gene>
    <name evidence="1" type="ORF">FVE85_8275</name>
</gene>
<keyword evidence="2" id="KW-1185">Reference proteome</keyword>
<organism evidence="1 2">
    <name type="scientific">Porphyridium purpureum</name>
    <name type="common">Red alga</name>
    <name type="synonym">Porphyridium cruentum</name>
    <dbReference type="NCBI Taxonomy" id="35688"/>
    <lineage>
        <taxon>Eukaryota</taxon>
        <taxon>Rhodophyta</taxon>
        <taxon>Bangiophyceae</taxon>
        <taxon>Porphyridiales</taxon>
        <taxon>Porphyridiaceae</taxon>
        <taxon>Porphyridium</taxon>
    </lineage>
</organism>
<name>A0A5J4YMA9_PORPP</name>
<evidence type="ECO:0000313" key="1">
    <source>
        <dbReference type="EMBL" id="KAA8491793.1"/>
    </source>
</evidence>
<protein>
    <submittedName>
        <fullName evidence="1">Uncharacterized protein</fullName>
    </submittedName>
</protein>
<evidence type="ECO:0000313" key="2">
    <source>
        <dbReference type="Proteomes" id="UP000324585"/>
    </source>
</evidence>
<reference evidence="2" key="1">
    <citation type="journal article" date="2019" name="Nat. Commun.">
        <title>Expansion of phycobilisome linker gene families in mesophilic red algae.</title>
        <authorList>
            <person name="Lee J."/>
            <person name="Kim D."/>
            <person name="Bhattacharya D."/>
            <person name="Yoon H.S."/>
        </authorList>
    </citation>
    <scope>NUCLEOTIDE SEQUENCE [LARGE SCALE GENOMIC DNA]</scope>
    <source>
        <strain evidence="2">CCMP 1328</strain>
    </source>
</reference>
<dbReference type="Proteomes" id="UP000324585">
    <property type="component" value="Unassembled WGS sequence"/>
</dbReference>
<dbReference type="EMBL" id="VRMN01000011">
    <property type="protein sequence ID" value="KAA8491793.1"/>
    <property type="molecule type" value="Genomic_DNA"/>
</dbReference>
<sequence length="151" mass="16761">MQKKQVMCKLAVHCEQCTTTACRATMSAELRRARACAFDVCMIQIYALLNELGMAQNTKQGGNKTLPQIGVSHRELLKEELAKWTLRAQTCSTLHSDRTGLAAALAESLIAVTARLRNAIERGNKSCQELHCESERVDLLLEGIKICMLQL</sequence>
<comment type="caution">
    <text evidence="1">The sequence shown here is derived from an EMBL/GenBank/DDBJ whole genome shotgun (WGS) entry which is preliminary data.</text>
</comment>